<accession>A0A0F9SWU6</accession>
<organism evidence="1">
    <name type="scientific">marine sediment metagenome</name>
    <dbReference type="NCBI Taxonomy" id="412755"/>
    <lineage>
        <taxon>unclassified sequences</taxon>
        <taxon>metagenomes</taxon>
        <taxon>ecological metagenomes</taxon>
    </lineage>
</organism>
<protein>
    <submittedName>
        <fullName evidence="1">Uncharacterized protein</fullName>
    </submittedName>
</protein>
<name>A0A0F9SWU6_9ZZZZ</name>
<proteinExistence type="predicted"/>
<dbReference type="AlphaFoldDB" id="A0A0F9SWU6"/>
<dbReference type="EMBL" id="LAZR01000345">
    <property type="protein sequence ID" value="KKN73365.1"/>
    <property type="molecule type" value="Genomic_DNA"/>
</dbReference>
<comment type="caution">
    <text evidence="1">The sequence shown here is derived from an EMBL/GenBank/DDBJ whole genome shotgun (WGS) entry which is preliminary data.</text>
</comment>
<gene>
    <name evidence="1" type="ORF">LCGC14_0401780</name>
</gene>
<evidence type="ECO:0000313" key="1">
    <source>
        <dbReference type="EMBL" id="KKN73365.1"/>
    </source>
</evidence>
<sequence>MRNCAIGGCDQRHPDVCPSCTHWNPSTGSRYYFCARYQASRATCDLPHEACATCDYFEGDLSRTMGPGRPNMSGIDWNDPEHVRKYYREKMRRRRANAKLAEGFEV</sequence>
<reference evidence="1" key="1">
    <citation type="journal article" date="2015" name="Nature">
        <title>Complex archaea that bridge the gap between prokaryotes and eukaryotes.</title>
        <authorList>
            <person name="Spang A."/>
            <person name="Saw J.H."/>
            <person name="Jorgensen S.L."/>
            <person name="Zaremba-Niedzwiedzka K."/>
            <person name="Martijn J."/>
            <person name="Lind A.E."/>
            <person name="van Eijk R."/>
            <person name="Schleper C."/>
            <person name="Guy L."/>
            <person name="Ettema T.J."/>
        </authorList>
    </citation>
    <scope>NUCLEOTIDE SEQUENCE</scope>
</reference>